<dbReference type="EMBL" id="AFAR01000203">
    <property type="protein sequence ID" value="EGF25965.1"/>
    <property type="molecule type" value="Genomic_DNA"/>
</dbReference>
<gene>
    <name evidence="2" type="ORF">RBWH47_00770</name>
</gene>
<accession>F2AWN1</accession>
<dbReference type="PATRIC" id="fig|991778.3.peg.4377"/>
<dbReference type="Proteomes" id="UP000006222">
    <property type="component" value="Unassembled WGS sequence"/>
</dbReference>
<dbReference type="InterPro" id="IPR027417">
    <property type="entry name" value="P-loop_NTPase"/>
</dbReference>
<organism evidence="2 3">
    <name type="scientific">Rhodopirellula baltica WH47</name>
    <dbReference type="NCBI Taxonomy" id="991778"/>
    <lineage>
        <taxon>Bacteria</taxon>
        <taxon>Pseudomonadati</taxon>
        <taxon>Planctomycetota</taxon>
        <taxon>Planctomycetia</taxon>
        <taxon>Pirellulales</taxon>
        <taxon>Pirellulaceae</taxon>
        <taxon>Rhodopirellula</taxon>
    </lineage>
</organism>
<dbReference type="PANTHER" id="PTHR12788">
    <property type="entry name" value="PROTEIN-TYROSINE SULFOTRANSFERASE 2"/>
    <property type="match status" value="1"/>
</dbReference>
<comment type="caution">
    <text evidence="2">The sequence shown here is derived from an EMBL/GenBank/DDBJ whole genome shotgun (WGS) entry which is preliminary data.</text>
</comment>
<evidence type="ECO:0000313" key="3">
    <source>
        <dbReference type="Proteomes" id="UP000006222"/>
    </source>
</evidence>
<reference evidence="2 3" key="1">
    <citation type="journal article" date="2013" name="Mar. Genomics">
        <title>Expression of sulfatases in Rhodopirellula baltica and the diversity of sulfatases in the genus Rhodopirellula.</title>
        <authorList>
            <person name="Wegner C.E."/>
            <person name="Richter-Heitmann T."/>
            <person name="Klindworth A."/>
            <person name="Klockow C."/>
            <person name="Richter M."/>
            <person name="Achstetter T."/>
            <person name="Glockner F.O."/>
            <person name="Harder J."/>
        </authorList>
    </citation>
    <scope>NUCLEOTIDE SEQUENCE [LARGE SCALE GENOMIC DNA]</scope>
    <source>
        <strain evidence="2 3">WH47</strain>
    </source>
</reference>
<sequence>MSYPDEKDSAEPHDVQKAFVVGCARSGTTLLATLLGQHTAVASTPETHFVCRVRQMKAWNDFRLACDLADEGSKNLEKAVDVLFDSTYLADLQISRKALIERFQSLRSHTKKPSECIDQIFFTAILNQFAAERRKTVCVEKTPAHLFHVDELLGWFPESQVICIYRDGRDSVNSLMKLEHALRSPLKYTTDWNRCASTMLRLRLEHPKRFMTVRYEDLLTHPDATMSNVHGRLNLSPMLPQSDALIETRVETVPEWEKNWKMKATQPLDATRCFAWKRELSDQEASWLTALMADSLQRLDYPSCAPPPSRRQIALATMTNAYSRVLFSRKLQRIRSKTRYVLEHCRLWPGTHRYRGQHKAKRSALD</sequence>
<dbReference type="GO" id="GO:0008476">
    <property type="term" value="F:protein-tyrosine sulfotransferase activity"/>
    <property type="evidence" value="ECO:0007669"/>
    <property type="project" value="InterPro"/>
</dbReference>
<dbReference type="PANTHER" id="PTHR12788:SF10">
    <property type="entry name" value="PROTEIN-TYROSINE SULFOTRANSFERASE"/>
    <property type="match status" value="1"/>
</dbReference>
<name>F2AWN1_RHOBT</name>
<dbReference type="Pfam" id="PF13469">
    <property type="entry name" value="Sulfotransfer_3"/>
    <property type="match status" value="1"/>
</dbReference>
<proteinExistence type="predicted"/>
<dbReference type="RefSeq" id="WP_007328041.1">
    <property type="nucleotide sequence ID" value="NZ_AFAR01000203.1"/>
</dbReference>
<dbReference type="InterPro" id="IPR026634">
    <property type="entry name" value="TPST-like"/>
</dbReference>
<dbReference type="Gene3D" id="3.40.50.300">
    <property type="entry name" value="P-loop containing nucleotide triphosphate hydrolases"/>
    <property type="match status" value="1"/>
</dbReference>
<keyword evidence="1 2" id="KW-0808">Transferase</keyword>
<protein>
    <submittedName>
        <fullName evidence="2">Protein-tyrosine sulfotransferase</fullName>
    </submittedName>
</protein>
<dbReference type="SUPFAM" id="SSF52540">
    <property type="entry name" value="P-loop containing nucleoside triphosphate hydrolases"/>
    <property type="match status" value="1"/>
</dbReference>
<dbReference type="AlphaFoldDB" id="F2AWN1"/>
<evidence type="ECO:0000256" key="1">
    <source>
        <dbReference type="ARBA" id="ARBA00022679"/>
    </source>
</evidence>
<evidence type="ECO:0000313" key="2">
    <source>
        <dbReference type="EMBL" id="EGF25965.1"/>
    </source>
</evidence>